<dbReference type="InterPro" id="IPR032465">
    <property type="entry name" value="ACMSD"/>
</dbReference>
<sequence length="343" mass="38708">MHPIGTIAVEEAVISPDTAWLLDECQRILTPGNAGRPAIEAHKTRLMDIHGSRLEAMDAEGVEFMLLSLTSPGCQGIHDQQLAEKSATDFNNWLAGEIAKNPSRFGGLAALSMHDPNQAAVELERAVKDLKFSGGIVNDYQGTGNDGLTKLYYDTPFYDPFWKKVEELDVPIYFHPRYPTEKEVDTDDYAYGSRMHLLGAGVQFHLDLSFHIYAMCSSGIFDRFPDVKIVVGHLGENIPFNLWRASHWYNKPSKKIARPSKHDYKYYFAHNVFITTSGNFSTPGLKFCVEELGVGRCLFSIDTPYDQIEEAQAWWRTVDLDGSQKEQIGRENAIRLFKLPLKI</sequence>
<evidence type="ECO:0000259" key="4">
    <source>
        <dbReference type="Pfam" id="PF04909"/>
    </source>
</evidence>
<evidence type="ECO:0000313" key="5">
    <source>
        <dbReference type="EMBL" id="BCS27702.1"/>
    </source>
</evidence>
<dbReference type="Pfam" id="PF04909">
    <property type="entry name" value="Amidohydro_2"/>
    <property type="match status" value="1"/>
</dbReference>
<comment type="similarity">
    <text evidence="3">Belongs to the metallo-dependent hydrolases superfamily.</text>
</comment>
<reference evidence="5" key="1">
    <citation type="submission" date="2021-01" db="EMBL/GenBank/DDBJ databases">
        <authorList>
            <consortium name="Aspergillus puulaauensis MK2 genome sequencing consortium"/>
            <person name="Kazuki M."/>
            <person name="Futagami T."/>
        </authorList>
    </citation>
    <scope>NUCLEOTIDE SEQUENCE</scope>
    <source>
        <strain evidence="5">MK2</strain>
    </source>
</reference>
<protein>
    <recommendedName>
        <fullName evidence="4">Amidohydrolase-related domain-containing protein</fullName>
    </recommendedName>
</protein>
<proteinExistence type="inferred from homology"/>
<dbReference type="InterPro" id="IPR032466">
    <property type="entry name" value="Metal_Hydrolase"/>
</dbReference>
<reference evidence="5" key="2">
    <citation type="submission" date="2021-02" db="EMBL/GenBank/DDBJ databases">
        <title>Aspergillus puulaauensis MK2 genome sequence.</title>
        <authorList>
            <person name="Futagami T."/>
            <person name="Mori K."/>
            <person name="Kadooka C."/>
            <person name="Tanaka T."/>
        </authorList>
    </citation>
    <scope>NUCLEOTIDE SEQUENCE</scope>
    <source>
        <strain evidence="5">MK2</strain>
    </source>
</reference>
<keyword evidence="6" id="KW-1185">Reference proteome</keyword>
<dbReference type="EMBL" id="AP024448">
    <property type="protein sequence ID" value="BCS27702.1"/>
    <property type="molecule type" value="Genomic_DNA"/>
</dbReference>
<dbReference type="InterPro" id="IPR006680">
    <property type="entry name" value="Amidohydro-rel"/>
</dbReference>
<dbReference type="AlphaFoldDB" id="A0A7R8AR46"/>
<dbReference type="PANTHER" id="PTHR21240:SF31">
    <property type="entry name" value="AMIDOHYDROLASE FAMILY PROTEIN (AFU_ORTHOLOGUE AFUA_7G05840)"/>
    <property type="match status" value="1"/>
</dbReference>
<evidence type="ECO:0000256" key="2">
    <source>
        <dbReference type="ARBA" id="ARBA00023239"/>
    </source>
</evidence>
<name>A0A7R8AR46_9EURO</name>
<dbReference type="GeneID" id="64977707"/>
<evidence type="ECO:0000313" key="6">
    <source>
        <dbReference type="Proteomes" id="UP000654913"/>
    </source>
</evidence>
<evidence type="ECO:0000256" key="3">
    <source>
        <dbReference type="RuleBase" id="RU366045"/>
    </source>
</evidence>
<dbReference type="Gene3D" id="3.20.20.140">
    <property type="entry name" value="Metal-dependent hydrolases"/>
    <property type="match status" value="1"/>
</dbReference>
<dbReference type="GO" id="GO:0019748">
    <property type="term" value="P:secondary metabolic process"/>
    <property type="evidence" value="ECO:0007669"/>
    <property type="project" value="TreeGrafter"/>
</dbReference>
<dbReference type="Proteomes" id="UP000654913">
    <property type="component" value="Chromosome 6"/>
</dbReference>
<dbReference type="GO" id="GO:0016787">
    <property type="term" value="F:hydrolase activity"/>
    <property type="evidence" value="ECO:0007669"/>
    <property type="project" value="InterPro"/>
</dbReference>
<dbReference type="OrthoDB" id="432010at2759"/>
<keyword evidence="1 3" id="KW-0210">Decarboxylase</keyword>
<dbReference type="GO" id="GO:0005829">
    <property type="term" value="C:cytosol"/>
    <property type="evidence" value="ECO:0007669"/>
    <property type="project" value="TreeGrafter"/>
</dbReference>
<dbReference type="PANTHER" id="PTHR21240">
    <property type="entry name" value="2-AMINO-3-CARBOXYLMUCONATE-6-SEMIALDEHYDE DECARBOXYLASE"/>
    <property type="match status" value="1"/>
</dbReference>
<dbReference type="KEGG" id="apuu:APUU_60750A"/>
<accession>A0A7R8AR46</accession>
<dbReference type="GO" id="GO:0016831">
    <property type="term" value="F:carboxy-lyase activity"/>
    <property type="evidence" value="ECO:0007669"/>
    <property type="project" value="UniProtKB-KW"/>
</dbReference>
<gene>
    <name evidence="5" type="ORF">APUU_60750A</name>
</gene>
<dbReference type="RefSeq" id="XP_041559896.1">
    <property type="nucleotide sequence ID" value="XM_041694025.1"/>
</dbReference>
<feature type="domain" description="Amidohydrolase-related" evidence="4">
    <location>
        <begin position="41"/>
        <end position="339"/>
    </location>
</feature>
<evidence type="ECO:0000256" key="1">
    <source>
        <dbReference type="ARBA" id="ARBA00022793"/>
    </source>
</evidence>
<keyword evidence="2 3" id="KW-0456">Lyase</keyword>
<organism evidence="5 6">
    <name type="scientific">Aspergillus puulaauensis</name>
    <dbReference type="NCBI Taxonomy" id="1220207"/>
    <lineage>
        <taxon>Eukaryota</taxon>
        <taxon>Fungi</taxon>
        <taxon>Dikarya</taxon>
        <taxon>Ascomycota</taxon>
        <taxon>Pezizomycotina</taxon>
        <taxon>Eurotiomycetes</taxon>
        <taxon>Eurotiomycetidae</taxon>
        <taxon>Eurotiales</taxon>
        <taxon>Aspergillaceae</taxon>
        <taxon>Aspergillus</taxon>
    </lineage>
</organism>
<dbReference type="SUPFAM" id="SSF51556">
    <property type="entry name" value="Metallo-dependent hydrolases"/>
    <property type="match status" value="1"/>
</dbReference>